<evidence type="ECO:0000256" key="4">
    <source>
        <dbReference type="ARBA" id="ARBA00023242"/>
    </source>
</evidence>
<evidence type="ECO:0000256" key="5">
    <source>
        <dbReference type="SAM" id="MobiDB-lite"/>
    </source>
</evidence>
<protein>
    <recommendedName>
        <fullName evidence="6">Bromodomain associated domain-containing protein</fullName>
    </recommendedName>
</protein>
<feature type="compositionally biased region" description="Polar residues" evidence="5">
    <location>
        <begin position="404"/>
        <end position="418"/>
    </location>
</feature>
<keyword evidence="4" id="KW-0539">Nucleus</keyword>
<evidence type="ECO:0000313" key="7">
    <source>
        <dbReference type="EMBL" id="OBA21815.1"/>
    </source>
</evidence>
<dbReference type="Proteomes" id="UP000092555">
    <property type="component" value="Unassembled WGS sequence"/>
</dbReference>
<sequence length="439" mass="49756">MEETFFFALLRISVAQILKAAGFDKCKPLVLNIITELYIKHLELVIEKTKKFSLARTNAVNDVVASDVAEALLNIGFIKPTLANDPQDKKNTKSLKSFKNWVQYSDSFSVSKKLSSVPSLHLANLIEKRKIDTSSETDQERKKRRLRERQEYFNQLKQGDDSTRPDKESEFPDDLDEDELTTSDRLSWLAYLAEKDMKLGQNMKFVNTCIQDDLINVHKLKKFHPTPLDGEDSYVLFKSQIRNSNKNDHFLLQLQEDEKTDGTTTQPHILPPPHLKSALPYNLKYHECLMDDDLQQYLQYASTHEDEINRRLNIHQKQKQEPENVLGDDSISPGKESRSASMECDDGNTGNEDIQHTGSTQTAENAATALDVIKDSNETGEVEAAPADAPVKTESSEREDKENSQSPDGKNNETQPSRTVEDGAEKSEPVVSQERALRS</sequence>
<accession>A0A1A0HCV8</accession>
<proteinExistence type="predicted"/>
<dbReference type="EMBL" id="LXTC01000002">
    <property type="protein sequence ID" value="OBA21815.1"/>
    <property type="molecule type" value="Genomic_DNA"/>
</dbReference>
<feature type="region of interest" description="Disordered" evidence="5">
    <location>
        <begin position="315"/>
        <end position="439"/>
    </location>
</feature>
<dbReference type="InterPro" id="IPR009072">
    <property type="entry name" value="Histone-fold"/>
</dbReference>
<dbReference type="RefSeq" id="XP_018712311.1">
    <property type="nucleotide sequence ID" value="XM_018858686.1"/>
</dbReference>
<evidence type="ECO:0000256" key="1">
    <source>
        <dbReference type="ARBA" id="ARBA00004123"/>
    </source>
</evidence>
<keyword evidence="3" id="KW-0804">Transcription</keyword>
<dbReference type="GeneID" id="30031662"/>
<dbReference type="OrthoDB" id="5402929at2759"/>
<dbReference type="AlphaFoldDB" id="A0A1A0HCV8"/>
<feature type="region of interest" description="Disordered" evidence="5">
    <location>
        <begin position="153"/>
        <end position="178"/>
    </location>
</feature>
<feature type="compositionally biased region" description="Polar residues" evidence="5">
    <location>
        <begin position="348"/>
        <end position="365"/>
    </location>
</feature>
<evidence type="ECO:0000259" key="6">
    <source>
        <dbReference type="SMART" id="SM00576"/>
    </source>
</evidence>
<name>A0A1A0HCV8_9ASCO</name>
<dbReference type="Pfam" id="PF07524">
    <property type="entry name" value="Bromo_TP"/>
    <property type="match status" value="1"/>
</dbReference>
<dbReference type="STRING" id="869754.A0A1A0HCV8"/>
<feature type="compositionally biased region" description="Basic and acidic residues" evidence="5">
    <location>
        <begin position="394"/>
        <end position="403"/>
    </location>
</feature>
<evidence type="ECO:0000256" key="3">
    <source>
        <dbReference type="ARBA" id="ARBA00023163"/>
    </source>
</evidence>
<dbReference type="InterPro" id="IPR006565">
    <property type="entry name" value="BTP"/>
</dbReference>
<dbReference type="Gene3D" id="1.10.20.10">
    <property type="entry name" value="Histone, subunit A"/>
    <property type="match status" value="1"/>
</dbReference>
<evidence type="ECO:0000313" key="8">
    <source>
        <dbReference type="Proteomes" id="UP000092555"/>
    </source>
</evidence>
<dbReference type="CDD" id="cd00076">
    <property type="entry name" value="HFD_SF"/>
    <property type="match status" value="1"/>
</dbReference>
<keyword evidence="2" id="KW-0805">Transcription regulation</keyword>
<organism evidence="7 8">
    <name type="scientific">Metschnikowia bicuspidata var. bicuspidata NRRL YB-4993</name>
    <dbReference type="NCBI Taxonomy" id="869754"/>
    <lineage>
        <taxon>Eukaryota</taxon>
        <taxon>Fungi</taxon>
        <taxon>Dikarya</taxon>
        <taxon>Ascomycota</taxon>
        <taxon>Saccharomycotina</taxon>
        <taxon>Pichiomycetes</taxon>
        <taxon>Metschnikowiaceae</taxon>
        <taxon>Metschnikowia</taxon>
    </lineage>
</organism>
<gene>
    <name evidence="7" type="ORF">METBIDRAFT_77381</name>
</gene>
<feature type="domain" description="Bromodomain associated" evidence="6">
    <location>
        <begin position="3"/>
        <end position="81"/>
    </location>
</feature>
<feature type="compositionally biased region" description="Basic and acidic residues" evidence="5">
    <location>
        <begin position="158"/>
        <end position="170"/>
    </location>
</feature>
<dbReference type="SMART" id="SM00576">
    <property type="entry name" value="BTP"/>
    <property type="match status" value="1"/>
</dbReference>
<evidence type="ECO:0000256" key="2">
    <source>
        <dbReference type="ARBA" id="ARBA00023015"/>
    </source>
</evidence>
<comment type="caution">
    <text evidence="7">The sequence shown here is derived from an EMBL/GenBank/DDBJ whole genome shotgun (WGS) entry which is preliminary data.</text>
</comment>
<reference evidence="7 8" key="1">
    <citation type="submission" date="2016-05" db="EMBL/GenBank/DDBJ databases">
        <title>Comparative genomics of biotechnologically important yeasts.</title>
        <authorList>
            <consortium name="DOE Joint Genome Institute"/>
            <person name="Riley R."/>
            <person name="Haridas S."/>
            <person name="Wolfe K.H."/>
            <person name="Lopes M.R."/>
            <person name="Hittinger C.T."/>
            <person name="Goker M."/>
            <person name="Salamov A."/>
            <person name="Wisecaver J."/>
            <person name="Long T.M."/>
            <person name="Aerts A.L."/>
            <person name="Barry K."/>
            <person name="Choi C."/>
            <person name="Clum A."/>
            <person name="Coughlan A.Y."/>
            <person name="Deshpande S."/>
            <person name="Douglass A.P."/>
            <person name="Hanson S.J."/>
            <person name="Klenk H.-P."/>
            <person name="LaButti K."/>
            <person name="Lapidus A."/>
            <person name="Lindquist E."/>
            <person name="Lipzen A."/>
            <person name="Meier-kolthoff J.P."/>
            <person name="Ohm R.A."/>
            <person name="Otillar R.P."/>
            <person name="Pangilinan J."/>
            <person name="Peng Y."/>
            <person name="Rokas A."/>
            <person name="Rosa C.A."/>
            <person name="Scheuner C."/>
            <person name="Sibirny A.A."/>
            <person name="Slot J.C."/>
            <person name="Stielow J.B."/>
            <person name="Sun H."/>
            <person name="Kurtzman C.P."/>
            <person name="Blackwell M."/>
            <person name="Grigoriev I.V."/>
            <person name="Jeffries T.W."/>
        </authorList>
    </citation>
    <scope>NUCLEOTIDE SEQUENCE [LARGE SCALE GENOMIC DNA]</scope>
    <source>
        <strain evidence="7 8">NRRL YB-4993</strain>
    </source>
</reference>
<keyword evidence="8" id="KW-1185">Reference proteome</keyword>
<comment type="subcellular location">
    <subcellularLocation>
        <location evidence="1">Nucleus</location>
    </subcellularLocation>
</comment>
<feature type="compositionally biased region" description="Basic and acidic residues" evidence="5">
    <location>
        <begin position="419"/>
        <end position="428"/>
    </location>
</feature>
<dbReference type="GO" id="GO:0046982">
    <property type="term" value="F:protein heterodimerization activity"/>
    <property type="evidence" value="ECO:0007669"/>
    <property type="project" value="InterPro"/>
</dbReference>
<dbReference type="GO" id="GO:0005634">
    <property type="term" value="C:nucleus"/>
    <property type="evidence" value="ECO:0007669"/>
    <property type="project" value="UniProtKB-SubCell"/>
</dbReference>